<dbReference type="AlphaFoldDB" id="A0A5S6QD90"/>
<keyword evidence="6" id="KW-0813">Transport</keyword>
<reference evidence="9" key="1">
    <citation type="submission" date="2019-12" db="UniProtKB">
        <authorList>
            <consortium name="WormBaseParasite"/>
        </authorList>
    </citation>
    <scope>IDENTIFICATION</scope>
</reference>
<evidence type="ECO:0000256" key="3">
    <source>
        <dbReference type="ARBA" id="ARBA00022692"/>
    </source>
</evidence>
<dbReference type="Gene3D" id="1.50.40.10">
    <property type="entry name" value="Mitochondrial carrier domain"/>
    <property type="match status" value="2"/>
</dbReference>
<feature type="repeat" description="Solcar" evidence="5">
    <location>
        <begin position="328"/>
        <end position="409"/>
    </location>
</feature>
<dbReference type="Proteomes" id="UP000046395">
    <property type="component" value="Unassembled WGS sequence"/>
</dbReference>
<comment type="subcellular location">
    <subcellularLocation>
        <location evidence="1">Membrane</location>
        <topology evidence="1">Multi-pass membrane protein</topology>
    </subcellularLocation>
</comment>
<proteinExistence type="inferred from homology"/>
<dbReference type="SUPFAM" id="SSF103506">
    <property type="entry name" value="Mitochondrial carrier"/>
    <property type="match status" value="1"/>
</dbReference>
<evidence type="ECO:0000256" key="6">
    <source>
        <dbReference type="RuleBase" id="RU000488"/>
    </source>
</evidence>
<feature type="transmembrane region" description="Helical" evidence="7">
    <location>
        <begin position="293"/>
        <end position="312"/>
    </location>
</feature>
<dbReference type="InterPro" id="IPR023395">
    <property type="entry name" value="MCP_dom_sf"/>
</dbReference>
<accession>A0A5S6QD90</accession>
<dbReference type="InterPro" id="IPR042164">
    <property type="entry name" value="SLC25A44"/>
</dbReference>
<dbReference type="PROSITE" id="PS50920">
    <property type="entry name" value="SOLCAR"/>
    <property type="match status" value="3"/>
</dbReference>
<comment type="similarity">
    <text evidence="2 6">Belongs to the mitochondrial carrier (TC 2.A.29) family.</text>
</comment>
<evidence type="ECO:0000313" key="8">
    <source>
        <dbReference type="Proteomes" id="UP000046395"/>
    </source>
</evidence>
<keyword evidence="8" id="KW-1185">Reference proteome</keyword>
<keyword evidence="3 5" id="KW-0812">Transmembrane</keyword>
<feature type="transmembrane region" description="Helical" evidence="7">
    <location>
        <begin position="203"/>
        <end position="224"/>
    </location>
</feature>
<dbReference type="InterPro" id="IPR018108">
    <property type="entry name" value="MCP_transmembrane"/>
</dbReference>
<feature type="repeat" description="Solcar" evidence="5">
    <location>
        <begin position="198"/>
        <end position="318"/>
    </location>
</feature>
<evidence type="ECO:0000256" key="7">
    <source>
        <dbReference type="SAM" id="Phobius"/>
    </source>
</evidence>
<dbReference type="PANTHER" id="PTHR46314:SF2">
    <property type="entry name" value="SOLUTE CARRIER FAMILY 25 MEMBER 44"/>
    <property type="match status" value="1"/>
</dbReference>
<protein>
    <submittedName>
        <fullName evidence="9">Solute carrier family 25 member 44</fullName>
    </submittedName>
</protein>
<feature type="transmembrane region" description="Helical" evidence="7">
    <location>
        <begin position="162"/>
        <end position="183"/>
    </location>
</feature>
<dbReference type="GO" id="GO:0016020">
    <property type="term" value="C:membrane"/>
    <property type="evidence" value="ECO:0007669"/>
    <property type="project" value="UniProtKB-SubCell"/>
</dbReference>
<evidence type="ECO:0000256" key="4">
    <source>
        <dbReference type="ARBA" id="ARBA00023136"/>
    </source>
</evidence>
<keyword evidence="4 5" id="KW-0472">Membrane</keyword>
<keyword evidence="7" id="KW-1133">Transmembrane helix</keyword>
<dbReference type="Pfam" id="PF00153">
    <property type="entry name" value="Mito_carr"/>
    <property type="match status" value="3"/>
</dbReference>
<name>A0A5S6QD90_TRIMR</name>
<evidence type="ECO:0000256" key="2">
    <source>
        <dbReference type="ARBA" id="ARBA00006375"/>
    </source>
</evidence>
<evidence type="ECO:0000256" key="5">
    <source>
        <dbReference type="PROSITE-ProRule" id="PRU00282"/>
    </source>
</evidence>
<dbReference type="GO" id="GO:0009083">
    <property type="term" value="P:branched-chain amino acid catabolic process"/>
    <property type="evidence" value="ECO:0007669"/>
    <property type="project" value="InterPro"/>
</dbReference>
<sequence>MSDRNFYRNRISMLSSSTQLQLTSAIGILRRRSRRPSIAVAFLPASYDSGYEREIVQALEGGQHPFPMVILFHEVFRRIGVSMDSLELSTMFGSRDFQVIEWQMMNMPKFLWLNTVSSLLIRTVVYPMTVVKTLIQVDSCNGRYRGTVSSFRRIVSQEGFSSLYRGFWINSFQILSGISYIMSYEKIKGLLSDQGIKSPHVRAFVGGGCASAFGQLILVPLDVVSQHIMVYRKDNRPVSGSFRKTLVASSPSASLDPLNLKAALERNPGAPLSVLVCREIYQKDGFLKGFYRGYFASLLCYAPSSALFWSLYQMYTGFLAGVCSDEFPILAINSVAAPAAAMSSSVLTNSLDVYRANLQVRRTGMVETLNALWSVERWRVFSKGLSTRMLSTSVSSFFFVTTYEFIKRLSVHAELKPHVHW</sequence>
<organism evidence="8 9">
    <name type="scientific">Trichuris muris</name>
    <name type="common">Mouse whipworm</name>
    <dbReference type="NCBI Taxonomy" id="70415"/>
    <lineage>
        <taxon>Eukaryota</taxon>
        <taxon>Metazoa</taxon>
        <taxon>Ecdysozoa</taxon>
        <taxon>Nematoda</taxon>
        <taxon>Enoplea</taxon>
        <taxon>Dorylaimia</taxon>
        <taxon>Trichinellida</taxon>
        <taxon>Trichuridae</taxon>
        <taxon>Trichuris</taxon>
    </lineage>
</organism>
<evidence type="ECO:0000313" key="9">
    <source>
        <dbReference type="WBParaSite" id="TMUE_1000005144.1"/>
    </source>
</evidence>
<dbReference type="PANTHER" id="PTHR46314">
    <property type="entry name" value="SOLUTE CARRIER FAMILY 25 MEMBER 44"/>
    <property type="match status" value="1"/>
</dbReference>
<dbReference type="STRING" id="70415.A0A5S6QD90"/>
<evidence type="ECO:0000256" key="1">
    <source>
        <dbReference type="ARBA" id="ARBA00004141"/>
    </source>
</evidence>
<feature type="repeat" description="Solcar" evidence="5">
    <location>
        <begin position="105"/>
        <end position="190"/>
    </location>
</feature>
<dbReference type="WBParaSite" id="TMUE_1000005144.1">
    <property type="protein sequence ID" value="TMUE_1000005144.1"/>
    <property type="gene ID" value="WBGene00285335"/>
</dbReference>
<dbReference type="GO" id="GO:0005739">
    <property type="term" value="C:mitochondrion"/>
    <property type="evidence" value="ECO:0007669"/>
    <property type="project" value="InterPro"/>
</dbReference>
<dbReference type="GO" id="GO:0015658">
    <property type="term" value="F:branched-chain amino acid transmembrane transporter activity"/>
    <property type="evidence" value="ECO:0007669"/>
    <property type="project" value="InterPro"/>
</dbReference>